<sequence>MKYIQLLLFAAVMVLVSGCSQNSGDGEKILVSAAASMSGVLSELTRAFNEEYPNTTLTLNYGASGKLAQQIEQGAPVDVFLSANQRWMDSLEEKDMIDPKTRVNFTQNKLVLITAKDSNIKVDSLENLASMNLNQIAVGNPKSVPAGSYTKQALTSVGVWNTLDEKLVHAKDVRQVLTYAESGNTDIGFVYASDLERSELVEEIMMVDQSLYETIKYPAAVISSSEHKEKAKAFIEFLKSDKAQSILKKYGFSG</sequence>
<evidence type="ECO:0000313" key="5">
    <source>
        <dbReference type="Proteomes" id="UP001595989"/>
    </source>
</evidence>
<dbReference type="InterPro" id="IPR050682">
    <property type="entry name" value="ModA/WtpA"/>
</dbReference>
<comment type="caution">
    <text evidence="4">The sequence shown here is derived from an EMBL/GenBank/DDBJ whole genome shotgun (WGS) entry which is preliminary data.</text>
</comment>
<evidence type="ECO:0000313" key="4">
    <source>
        <dbReference type="EMBL" id="MFC4558464.1"/>
    </source>
</evidence>
<organism evidence="4 5">
    <name type="scientific">Virgibacillus kekensis</name>
    <dbReference type="NCBI Taxonomy" id="202261"/>
    <lineage>
        <taxon>Bacteria</taxon>
        <taxon>Bacillati</taxon>
        <taxon>Bacillota</taxon>
        <taxon>Bacilli</taxon>
        <taxon>Bacillales</taxon>
        <taxon>Bacillaceae</taxon>
        <taxon>Virgibacillus</taxon>
    </lineage>
</organism>
<evidence type="ECO:0000256" key="3">
    <source>
        <dbReference type="ARBA" id="ARBA00022729"/>
    </source>
</evidence>
<name>A0ABV9DHZ0_9BACI</name>
<dbReference type="PROSITE" id="PS51257">
    <property type="entry name" value="PROKAR_LIPOPROTEIN"/>
    <property type="match status" value="1"/>
</dbReference>
<dbReference type="RefSeq" id="WP_390295210.1">
    <property type="nucleotide sequence ID" value="NZ_JBHSFU010000004.1"/>
</dbReference>
<comment type="similarity">
    <text evidence="1">Belongs to the bacterial solute-binding protein ModA family.</text>
</comment>
<dbReference type="NCBIfam" id="TIGR01256">
    <property type="entry name" value="modA"/>
    <property type="match status" value="1"/>
</dbReference>
<dbReference type="Pfam" id="PF13531">
    <property type="entry name" value="SBP_bac_11"/>
    <property type="match status" value="1"/>
</dbReference>
<accession>A0ABV9DHZ0</accession>
<dbReference type="InterPro" id="IPR041879">
    <property type="entry name" value="YvgL-like_PBP2"/>
</dbReference>
<gene>
    <name evidence="4" type="primary">modA</name>
    <name evidence="4" type="ORF">ACFO3D_09595</name>
</gene>
<dbReference type="CDD" id="cd13537">
    <property type="entry name" value="PBP2_YvgL_like"/>
    <property type="match status" value="1"/>
</dbReference>
<dbReference type="Gene3D" id="3.40.190.10">
    <property type="entry name" value="Periplasmic binding protein-like II"/>
    <property type="match status" value="2"/>
</dbReference>
<dbReference type="Proteomes" id="UP001595989">
    <property type="component" value="Unassembled WGS sequence"/>
</dbReference>
<dbReference type="PIRSF" id="PIRSF004846">
    <property type="entry name" value="ModA"/>
    <property type="match status" value="1"/>
</dbReference>
<keyword evidence="5" id="KW-1185">Reference proteome</keyword>
<dbReference type="InterPro" id="IPR005950">
    <property type="entry name" value="ModA"/>
</dbReference>
<dbReference type="EMBL" id="JBHSFU010000004">
    <property type="protein sequence ID" value="MFC4558464.1"/>
    <property type="molecule type" value="Genomic_DNA"/>
</dbReference>
<dbReference type="PANTHER" id="PTHR30632:SF0">
    <property type="entry name" value="SULFATE-BINDING PROTEIN"/>
    <property type="match status" value="1"/>
</dbReference>
<keyword evidence="2" id="KW-0479">Metal-binding</keyword>
<keyword evidence="3" id="KW-0732">Signal</keyword>
<dbReference type="PANTHER" id="PTHR30632">
    <property type="entry name" value="MOLYBDATE-BINDING PERIPLASMIC PROTEIN"/>
    <property type="match status" value="1"/>
</dbReference>
<protein>
    <submittedName>
        <fullName evidence="4">Molybdate ABC transporter substrate-binding protein</fullName>
    </submittedName>
</protein>
<reference evidence="5" key="1">
    <citation type="journal article" date="2019" name="Int. J. Syst. Evol. Microbiol.">
        <title>The Global Catalogue of Microorganisms (GCM) 10K type strain sequencing project: providing services to taxonomists for standard genome sequencing and annotation.</title>
        <authorList>
            <consortium name="The Broad Institute Genomics Platform"/>
            <consortium name="The Broad Institute Genome Sequencing Center for Infectious Disease"/>
            <person name="Wu L."/>
            <person name="Ma J."/>
        </authorList>
    </citation>
    <scope>NUCLEOTIDE SEQUENCE [LARGE SCALE GENOMIC DNA]</scope>
    <source>
        <strain evidence="5">CGMCC 4.7426</strain>
    </source>
</reference>
<evidence type="ECO:0000256" key="2">
    <source>
        <dbReference type="ARBA" id="ARBA00022723"/>
    </source>
</evidence>
<evidence type="ECO:0000256" key="1">
    <source>
        <dbReference type="ARBA" id="ARBA00009175"/>
    </source>
</evidence>
<dbReference type="SUPFAM" id="SSF53850">
    <property type="entry name" value="Periplasmic binding protein-like II"/>
    <property type="match status" value="1"/>
</dbReference>
<proteinExistence type="inferred from homology"/>